<dbReference type="RefSeq" id="WP_004271076.1">
    <property type="nucleotide sequence ID" value="NZ_BJOQ01000044.1"/>
</dbReference>
<proteinExistence type="predicted"/>
<evidence type="ECO:0000313" key="3">
    <source>
        <dbReference type="Proteomes" id="UP000257607"/>
    </source>
</evidence>
<evidence type="ECO:0000313" key="2">
    <source>
        <dbReference type="EMBL" id="WDC92483.1"/>
    </source>
</evidence>
<sequence>MNEAILVSTSLPLVIGSGFGHGHKEQQFVQQLNVALQAAKMNWHVSLDDTFGDSQAIHQKQPQALILKNGLQHQFNQSNFDSNRIYQLDALALSTLSTKAVVNFLAKLSA</sequence>
<gene>
    <name evidence="1" type="ORF">DT351_07840</name>
    <name evidence="2" type="ORF">PSR33_02725</name>
</gene>
<dbReference type="EMBL" id="CP117683">
    <property type="protein sequence ID" value="WDC92483.1"/>
    <property type="molecule type" value="Genomic_DNA"/>
</dbReference>
<dbReference type="AlphaFoldDB" id="A0A221S1E4"/>
<dbReference type="Proteomes" id="UP000257607">
    <property type="component" value="Chromosome"/>
</dbReference>
<reference evidence="2" key="2">
    <citation type="submission" date="2023-02" db="EMBL/GenBank/DDBJ databases">
        <title>Complete genome sequence of Lactobacillus curvatus CACC879 isolated from Pig feces.</title>
        <authorList>
            <person name="Park S."/>
            <person name="Park M.A."/>
            <person name="Kim D.-H."/>
            <person name="Kim Y."/>
        </authorList>
    </citation>
    <scope>NUCLEOTIDE SEQUENCE</scope>
    <source>
        <strain evidence="2">CACC879</strain>
    </source>
</reference>
<name>A0A221S1E4_LATCU</name>
<dbReference type="GeneID" id="49609960"/>
<accession>A0A221S1E4</accession>
<reference evidence="1 3" key="1">
    <citation type="submission" date="2018-07" db="EMBL/GenBank/DDBJ databases">
        <title>Lactobacillus curvatus genome sequence.</title>
        <authorList>
            <person name="Prechtl R."/>
        </authorList>
    </citation>
    <scope>NUCLEOTIDE SEQUENCE [LARGE SCALE GENOMIC DNA]</scope>
    <source>
        <strain evidence="1 3">TMW 1.1928</strain>
    </source>
</reference>
<dbReference type="EMBL" id="CP031003">
    <property type="protein sequence ID" value="AXN36283.1"/>
    <property type="molecule type" value="Genomic_DNA"/>
</dbReference>
<protein>
    <submittedName>
        <fullName evidence="1">Uncharacterized protein</fullName>
    </submittedName>
</protein>
<dbReference type="Proteomes" id="UP001215533">
    <property type="component" value="Chromosome"/>
</dbReference>
<evidence type="ECO:0000313" key="1">
    <source>
        <dbReference type="EMBL" id="AXN36283.1"/>
    </source>
</evidence>
<organism evidence="1 3">
    <name type="scientific">Latilactobacillus curvatus</name>
    <name type="common">Lactobacillus curvatus</name>
    <dbReference type="NCBI Taxonomy" id="28038"/>
    <lineage>
        <taxon>Bacteria</taxon>
        <taxon>Bacillati</taxon>
        <taxon>Bacillota</taxon>
        <taxon>Bacilli</taxon>
        <taxon>Lactobacillales</taxon>
        <taxon>Lactobacillaceae</taxon>
        <taxon>Latilactobacillus</taxon>
    </lineage>
</organism>